<sequence>MEIPLTPVVIFIILVVVIIGNVAALKHASHLRLEWMEKKQGQKSDLEKLTELDKKHHPEEHQ</sequence>
<dbReference type="OrthoDB" id="5918634at2"/>
<evidence type="ECO:0000313" key="4">
    <source>
        <dbReference type="Proteomes" id="UP000245362"/>
    </source>
</evidence>
<dbReference type="RefSeq" id="WP_109318769.1">
    <property type="nucleotide sequence ID" value="NZ_QFWT01000002.1"/>
</dbReference>
<evidence type="ECO:0000313" key="3">
    <source>
        <dbReference type="EMBL" id="PWI34433.1"/>
    </source>
</evidence>
<organism evidence="3 4">
    <name type="scientific">Vibrio albus</name>
    <dbReference type="NCBI Taxonomy" id="2200953"/>
    <lineage>
        <taxon>Bacteria</taxon>
        <taxon>Pseudomonadati</taxon>
        <taxon>Pseudomonadota</taxon>
        <taxon>Gammaproteobacteria</taxon>
        <taxon>Vibrionales</taxon>
        <taxon>Vibrionaceae</taxon>
        <taxon>Vibrio</taxon>
    </lineage>
</organism>
<dbReference type="Proteomes" id="UP000245362">
    <property type="component" value="Unassembled WGS sequence"/>
</dbReference>
<evidence type="ECO:0000256" key="1">
    <source>
        <dbReference type="SAM" id="MobiDB-lite"/>
    </source>
</evidence>
<feature type="region of interest" description="Disordered" evidence="1">
    <location>
        <begin position="38"/>
        <end position="62"/>
    </location>
</feature>
<keyword evidence="2" id="KW-1133">Transmembrane helix</keyword>
<evidence type="ECO:0000256" key="2">
    <source>
        <dbReference type="SAM" id="Phobius"/>
    </source>
</evidence>
<feature type="transmembrane region" description="Helical" evidence="2">
    <location>
        <begin position="6"/>
        <end position="25"/>
    </location>
</feature>
<keyword evidence="2" id="KW-0472">Membrane</keyword>
<gene>
    <name evidence="3" type="ORF">DI392_04800</name>
</gene>
<keyword evidence="4" id="KW-1185">Reference proteome</keyword>
<proteinExistence type="predicted"/>
<protein>
    <submittedName>
        <fullName evidence="3">DUF2897 domain-containing protein</fullName>
    </submittedName>
</protein>
<accession>A0A2U3BCD6</accession>
<name>A0A2U3BCD6_9VIBR</name>
<reference evidence="3 4" key="1">
    <citation type="submission" date="2018-05" db="EMBL/GenBank/DDBJ databases">
        <title>Vibrio limimaris sp. nov., isolated from marine sediment.</title>
        <authorList>
            <person name="Li C.-M."/>
        </authorList>
    </citation>
    <scope>NUCLEOTIDE SEQUENCE [LARGE SCALE GENOMIC DNA]</scope>
    <source>
        <strain evidence="3 4">E4404</strain>
    </source>
</reference>
<dbReference type="AlphaFoldDB" id="A0A2U3BCD6"/>
<comment type="caution">
    <text evidence="3">The sequence shown here is derived from an EMBL/GenBank/DDBJ whole genome shotgun (WGS) entry which is preliminary data.</text>
</comment>
<dbReference type="EMBL" id="QFWT01000002">
    <property type="protein sequence ID" value="PWI34433.1"/>
    <property type="molecule type" value="Genomic_DNA"/>
</dbReference>
<keyword evidence="2" id="KW-0812">Transmembrane</keyword>